<feature type="domain" description="ATP-grasp" evidence="2">
    <location>
        <begin position="129"/>
        <end position="330"/>
    </location>
</feature>
<dbReference type="SUPFAM" id="SSF56059">
    <property type="entry name" value="Glutathione synthetase ATP-binding domain-like"/>
    <property type="match status" value="1"/>
</dbReference>
<sequence length="433" mass="49511">MKNWPGLFIKYPLFFVSPDIKRGLGLEDLLPDFHLICSYYDSLIPVLRRNKVKILCLQESADKPENIINNSGSLLSKSPVLNYIRSNSGKIPAVAFFKPSLKIDFLLKKYKFIKVGNNYEQNEKFENKIKFLQIFSKLIPDYLTPFTIEKLHDLEFSCLAAKFKLPFVIQFGHGWAGKTTFFISGESSFNKLKNTFPQTTVKVSRYINGFTVLNNCCLYKDKVLVSPPALQINGFSKLSSRQYVTCGRQWPLIPFEKSTVSDIFKLSQKIGRIMNKSGFKGYFGLDFLIEGNSGRLYVSEINGRLTAASAFYAKLERGKDLIPLLAYHYASFLGIDLPVEEISPLISGSQVIIRNLQTDKKINLNLNGVYQISGKKIEYQFDDYRPQDLKENQFIYHQEKIIKTDSEISRIESLRQALSSPFKLSPWLVTLLA</sequence>
<keyword evidence="1" id="KW-0067">ATP-binding</keyword>
<evidence type="ECO:0000256" key="1">
    <source>
        <dbReference type="PROSITE-ProRule" id="PRU00409"/>
    </source>
</evidence>
<dbReference type="AlphaFoldDB" id="A0A1F5YQK5"/>
<evidence type="ECO:0000259" key="2">
    <source>
        <dbReference type="PROSITE" id="PS50975"/>
    </source>
</evidence>
<dbReference type="STRING" id="1798371.A2W14_01670"/>
<reference evidence="3 4" key="1">
    <citation type="journal article" date="2016" name="Nat. Commun.">
        <title>Thousands of microbial genomes shed light on interconnected biogeochemical processes in an aquifer system.</title>
        <authorList>
            <person name="Anantharaman K."/>
            <person name="Brown C.T."/>
            <person name="Hug L.A."/>
            <person name="Sharon I."/>
            <person name="Castelle C.J."/>
            <person name="Probst A.J."/>
            <person name="Thomas B.C."/>
            <person name="Singh A."/>
            <person name="Wilkins M.J."/>
            <person name="Karaoz U."/>
            <person name="Brodie E.L."/>
            <person name="Williams K.H."/>
            <person name="Hubbard S.S."/>
            <person name="Banfield J.F."/>
        </authorList>
    </citation>
    <scope>NUCLEOTIDE SEQUENCE [LARGE SCALE GENOMIC DNA]</scope>
</reference>
<protein>
    <recommendedName>
        <fullName evidence="2">ATP-grasp domain-containing protein</fullName>
    </recommendedName>
</protein>
<comment type="caution">
    <text evidence="3">The sequence shown here is derived from an EMBL/GenBank/DDBJ whole genome shotgun (WGS) entry which is preliminary data.</text>
</comment>
<dbReference type="InterPro" id="IPR011761">
    <property type="entry name" value="ATP-grasp"/>
</dbReference>
<name>A0A1F5YQK5_9BACT</name>
<evidence type="ECO:0000313" key="3">
    <source>
        <dbReference type="EMBL" id="OGG02488.1"/>
    </source>
</evidence>
<keyword evidence="1" id="KW-0547">Nucleotide-binding</keyword>
<accession>A0A1F5YQK5</accession>
<dbReference type="Gene3D" id="3.30.470.20">
    <property type="entry name" value="ATP-grasp fold, B domain"/>
    <property type="match status" value="1"/>
</dbReference>
<dbReference type="GO" id="GO:0046872">
    <property type="term" value="F:metal ion binding"/>
    <property type="evidence" value="ECO:0007669"/>
    <property type="project" value="InterPro"/>
</dbReference>
<organism evidence="3 4">
    <name type="scientific">Candidatus Gottesmanbacteria bacterium RBG_16_37_8</name>
    <dbReference type="NCBI Taxonomy" id="1798371"/>
    <lineage>
        <taxon>Bacteria</taxon>
        <taxon>Candidatus Gottesmaniibacteriota</taxon>
    </lineage>
</organism>
<evidence type="ECO:0000313" key="4">
    <source>
        <dbReference type="Proteomes" id="UP000176665"/>
    </source>
</evidence>
<proteinExistence type="predicted"/>
<dbReference type="EMBL" id="MFJA01000062">
    <property type="protein sequence ID" value="OGG02488.1"/>
    <property type="molecule type" value="Genomic_DNA"/>
</dbReference>
<dbReference type="Proteomes" id="UP000176665">
    <property type="component" value="Unassembled WGS sequence"/>
</dbReference>
<dbReference type="GO" id="GO:0005524">
    <property type="term" value="F:ATP binding"/>
    <property type="evidence" value="ECO:0007669"/>
    <property type="project" value="UniProtKB-UniRule"/>
</dbReference>
<gene>
    <name evidence="3" type="ORF">A2W14_01670</name>
</gene>
<dbReference type="PROSITE" id="PS50975">
    <property type="entry name" value="ATP_GRASP"/>
    <property type="match status" value="1"/>
</dbReference>